<dbReference type="Proteomes" id="UP001066276">
    <property type="component" value="Chromosome 1_1"/>
</dbReference>
<evidence type="ECO:0000256" key="1">
    <source>
        <dbReference type="SAM" id="SignalP"/>
    </source>
</evidence>
<sequence>MSRKASGHNFREREVAALIWLLVHYLSRMLDATVRVSQGNRAKNQKDRLERMQWHMLKLAHEKRSVSQLKQRPMDVISSEADVLDLLGLEI</sequence>
<gene>
    <name evidence="2" type="ORF">NDU88_000930</name>
</gene>
<protein>
    <submittedName>
        <fullName evidence="2">Uncharacterized protein</fullName>
    </submittedName>
</protein>
<keyword evidence="3" id="KW-1185">Reference proteome</keyword>
<dbReference type="EMBL" id="JANPWB010000001">
    <property type="protein sequence ID" value="KAJ1213292.1"/>
    <property type="molecule type" value="Genomic_DNA"/>
</dbReference>
<organism evidence="2 3">
    <name type="scientific">Pleurodeles waltl</name>
    <name type="common">Iberian ribbed newt</name>
    <dbReference type="NCBI Taxonomy" id="8319"/>
    <lineage>
        <taxon>Eukaryota</taxon>
        <taxon>Metazoa</taxon>
        <taxon>Chordata</taxon>
        <taxon>Craniata</taxon>
        <taxon>Vertebrata</taxon>
        <taxon>Euteleostomi</taxon>
        <taxon>Amphibia</taxon>
        <taxon>Batrachia</taxon>
        <taxon>Caudata</taxon>
        <taxon>Salamandroidea</taxon>
        <taxon>Salamandridae</taxon>
        <taxon>Pleurodelinae</taxon>
        <taxon>Pleurodeles</taxon>
    </lineage>
</organism>
<dbReference type="AlphaFoldDB" id="A0AAV7WGX8"/>
<accession>A0AAV7WGX8</accession>
<proteinExistence type="predicted"/>
<reference evidence="2" key="1">
    <citation type="journal article" date="2022" name="bioRxiv">
        <title>Sequencing and chromosome-scale assembly of the giantPleurodeles waltlgenome.</title>
        <authorList>
            <person name="Brown T."/>
            <person name="Elewa A."/>
            <person name="Iarovenko S."/>
            <person name="Subramanian E."/>
            <person name="Araus A.J."/>
            <person name="Petzold A."/>
            <person name="Susuki M."/>
            <person name="Suzuki K.-i.T."/>
            <person name="Hayashi T."/>
            <person name="Toyoda A."/>
            <person name="Oliveira C."/>
            <person name="Osipova E."/>
            <person name="Leigh N.D."/>
            <person name="Simon A."/>
            <person name="Yun M.H."/>
        </authorList>
    </citation>
    <scope>NUCLEOTIDE SEQUENCE</scope>
    <source>
        <strain evidence="2">20211129_DDA</strain>
        <tissue evidence="2">Liver</tissue>
    </source>
</reference>
<feature type="signal peptide" evidence="1">
    <location>
        <begin position="1"/>
        <end position="32"/>
    </location>
</feature>
<evidence type="ECO:0000313" key="2">
    <source>
        <dbReference type="EMBL" id="KAJ1213292.1"/>
    </source>
</evidence>
<name>A0AAV7WGX8_PLEWA</name>
<feature type="chain" id="PRO_5043854754" evidence="1">
    <location>
        <begin position="33"/>
        <end position="91"/>
    </location>
</feature>
<keyword evidence="1" id="KW-0732">Signal</keyword>
<evidence type="ECO:0000313" key="3">
    <source>
        <dbReference type="Proteomes" id="UP001066276"/>
    </source>
</evidence>
<comment type="caution">
    <text evidence="2">The sequence shown here is derived from an EMBL/GenBank/DDBJ whole genome shotgun (WGS) entry which is preliminary data.</text>
</comment>